<evidence type="ECO:0000313" key="2">
    <source>
        <dbReference type="Proteomes" id="UP000037939"/>
    </source>
</evidence>
<comment type="caution">
    <text evidence="1">The sequence shown here is derived from an EMBL/GenBank/DDBJ whole genome shotgun (WGS) entry which is preliminary data.</text>
</comment>
<keyword evidence="2" id="KW-1185">Reference proteome</keyword>
<dbReference type="RefSeq" id="WP_053938284.1">
    <property type="nucleotide sequence ID" value="NZ_LAQT01000010.1"/>
</dbReference>
<organism evidence="1 2">
    <name type="scientific">Amantichitinum ursilacus</name>
    <dbReference type="NCBI Taxonomy" id="857265"/>
    <lineage>
        <taxon>Bacteria</taxon>
        <taxon>Pseudomonadati</taxon>
        <taxon>Pseudomonadota</taxon>
        <taxon>Betaproteobacteria</taxon>
        <taxon>Neisseriales</taxon>
        <taxon>Chitinibacteraceae</taxon>
        <taxon>Amantichitinum</taxon>
    </lineage>
</organism>
<name>A0A0N0GMR1_9NEIS</name>
<sequence>MIGTEWPLIKSVSNALKGPLSYLRKKLWPPKIGYQLAPSNLLEVVRPYAYKGKIKELLGEPHHKAAGVESYRFADALLQIMYEDDEDIRSVTFVGINPWWPHRFRIHPLSLTLNRSTFADGCGSDALELEKDQSSKFTLYWKTEYFGFPGNYLHFSFGLLEAATWPPTTWDTRPQPDIAGTDMKWILRNPSSVRFNAIAITKKEEGFPFIWSAFQ</sequence>
<protein>
    <submittedName>
        <fullName evidence="1">Uncharacterized protein</fullName>
    </submittedName>
</protein>
<proteinExistence type="predicted"/>
<dbReference type="EMBL" id="LAQT01000010">
    <property type="protein sequence ID" value="KPC52009.1"/>
    <property type="molecule type" value="Genomic_DNA"/>
</dbReference>
<accession>A0A0N0GMR1</accession>
<evidence type="ECO:0000313" key="1">
    <source>
        <dbReference type="EMBL" id="KPC52009.1"/>
    </source>
</evidence>
<dbReference type="OrthoDB" id="9150651at2"/>
<dbReference type="Proteomes" id="UP000037939">
    <property type="component" value="Unassembled WGS sequence"/>
</dbReference>
<dbReference type="AlphaFoldDB" id="A0A0N0GMR1"/>
<gene>
    <name evidence="1" type="ORF">WG78_13145</name>
</gene>
<reference evidence="1 2" key="1">
    <citation type="submission" date="2015-07" db="EMBL/GenBank/DDBJ databases">
        <title>Draft genome sequence of the Amantichitinum ursilacus IGB-41, a new chitin-degrading bacterium.</title>
        <authorList>
            <person name="Kirstahler P."/>
            <person name="Guenther M."/>
            <person name="Grumaz C."/>
            <person name="Rupp S."/>
            <person name="Zibek S."/>
            <person name="Sohn K."/>
        </authorList>
    </citation>
    <scope>NUCLEOTIDE SEQUENCE [LARGE SCALE GENOMIC DNA]</scope>
    <source>
        <strain evidence="1 2">IGB-41</strain>
    </source>
</reference>